<reference evidence="1 2" key="1">
    <citation type="submission" date="2021-11" db="EMBL/GenBank/DDBJ databases">
        <authorList>
            <person name="Oh E.-T."/>
            <person name="Kim S.-B."/>
        </authorList>
    </citation>
    <scope>NUCLEOTIDE SEQUENCE [LARGE SCALE GENOMIC DNA]</scope>
    <source>
        <strain evidence="1 2">MMS20-SJTN17</strain>
    </source>
</reference>
<organism evidence="1 2">
    <name type="scientific">Paraburkholderia translucens</name>
    <dbReference type="NCBI Taxonomy" id="2886945"/>
    <lineage>
        <taxon>Bacteria</taxon>
        <taxon>Pseudomonadati</taxon>
        <taxon>Pseudomonadota</taxon>
        <taxon>Betaproteobacteria</taxon>
        <taxon>Burkholderiales</taxon>
        <taxon>Burkholderiaceae</taxon>
        <taxon>Paraburkholderia</taxon>
    </lineage>
</organism>
<accession>A0ABS8K846</accession>
<comment type="caution">
    <text evidence="1">The sequence shown here is derived from an EMBL/GenBank/DDBJ whole genome shotgun (WGS) entry which is preliminary data.</text>
</comment>
<dbReference type="EMBL" id="JAJITC010000001">
    <property type="protein sequence ID" value="MCC8400899.1"/>
    <property type="molecule type" value="Genomic_DNA"/>
</dbReference>
<evidence type="ECO:0000313" key="2">
    <source>
        <dbReference type="Proteomes" id="UP001430614"/>
    </source>
</evidence>
<protein>
    <submittedName>
        <fullName evidence="1">Uncharacterized protein</fullName>
    </submittedName>
</protein>
<gene>
    <name evidence="1" type="ORF">LJ655_03160</name>
</gene>
<sequence>MDEQDVNRDDAGKSAVRELSISACNQAFEHIGVDHLAALEHDLDAVERRLAGVQALYGDTRR</sequence>
<proteinExistence type="predicted"/>
<name>A0ABS8K846_9BURK</name>
<dbReference type="RefSeq" id="WP_230559789.1">
    <property type="nucleotide sequence ID" value="NZ_JAJITC010000001.1"/>
</dbReference>
<dbReference type="Proteomes" id="UP001430614">
    <property type="component" value="Unassembled WGS sequence"/>
</dbReference>
<evidence type="ECO:0000313" key="1">
    <source>
        <dbReference type="EMBL" id="MCC8400899.1"/>
    </source>
</evidence>
<keyword evidence="2" id="KW-1185">Reference proteome</keyword>